<organism evidence="1 2">
    <name type="scientific">Bythopirellula goksoeyrii</name>
    <dbReference type="NCBI Taxonomy" id="1400387"/>
    <lineage>
        <taxon>Bacteria</taxon>
        <taxon>Pseudomonadati</taxon>
        <taxon>Planctomycetota</taxon>
        <taxon>Planctomycetia</taxon>
        <taxon>Pirellulales</taxon>
        <taxon>Lacipirellulaceae</taxon>
        <taxon>Bythopirellula</taxon>
    </lineage>
</organism>
<dbReference type="Proteomes" id="UP000323917">
    <property type="component" value="Chromosome"/>
</dbReference>
<reference evidence="1 2" key="1">
    <citation type="submission" date="2019-08" db="EMBL/GenBank/DDBJ databases">
        <title>Deep-cultivation of Planctomycetes and their phenomic and genomic characterization uncovers novel biology.</title>
        <authorList>
            <person name="Wiegand S."/>
            <person name="Jogler M."/>
            <person name="Boedeker C."/>
            <person name="Pinto D."/>
            <person name="Vollmers J."/>
            <person name="Rivas-Marin E."/>
            <person name="Kohn T."/>
            <person name="Peeters S.H."/>
            <person name="Heuer A."/>
            <person name="Rast P."/>
            <person name="Oberbeckmann S."/>
            <person name="Bunk B."/>
            <person name="Jeske O."/>
            <person name="Meyerdierks A."/>
            <person name="Storesund J.E."/>
            <person name="Kallscheuer N."/>
            <person name="Luecker S."/>
            <person name="Lage O.M."/>
            <person name="Pohl T."/>
            <person name="Merkel B.J."/>
            <person name="Hornburger P."/>
            <person name="Mueller R.-W."/>
            <person name="Bruemmer F."/>
            <person name="Labrenz M."/>
            <person name="Spormann A.M."/>
            <person name="Op den Camp H."/>
            <person name="Overmann J."/>
            <person name="Amann R."/>
            <person name="Jetten M.S.M."/>
            <person name="Mascher T."/>
            <person name="Medema M.H."/>
            <person name="Devos D.P."/>
            <person name="Kaster A.-K."/>
            <person name="Ovreas L."/>
            <person name="Rohde M."/>
            <person name="Galperin M.Y."/>
            <person name="Jogler C."/>
        </authorList>
    </citation>
    <scope>NUCLEOTIDE SEQUENCE [LARGE SCALE GENOMIC DNA]</scope>
    <source>
        <strain evidence="1 2">Pr1d</strain>
    </source>
</reference>
<protein>
    <recommendedName>
        <fullName evidence="3">Bacterial type II and III secretion system protein</fullName>
    </recommendedName>
</protein>
<accession>A0A5B9Q8D9</accession>
<proteinExistence type="predicted"/>
<dbReference type="EMBL" id="CP042913">
    <property type="protein sequence ID" value="QEG33702.1"/>
    <property type="molecule type" value="Genomic_DNA"/>
</dbReference>
<dbReference type="KEGG" id="bgok:Pr1d_09670"/>
<evidence type="ECO:0008006" key="3">
    <source>
        <dbReference type="Google" id="ProtNLM"/>
    </source>
</evidence>
<dbReference type="PROSITE" id="PS51257">
    <property type="entry name" value="PROKAR_LIPOPROTEIN"/>
    <property type="match status" value="1"/>
</dbReference>
<evidence type="ECO:0000313" key="1">
    <source>
        <dbReference type="EMBL" id="QEG33702.1"/>
    </source>
</evidence>
<name>A0A5B9Q8D9_9BACT</name>
<dbReference type="OrthoDB" id="252515at2"/>
<keyword evidence="2" id="KW-1185">Reference proteome</keyword>
<gene>
    <name evidence="1" type="ORF">Pr1d_09670</name>
</gene>
<dbReference type="AlphaFoldDB" id="A0A5B9Q8D9"/>
<dbReference type="RefSeq" id="WP_148072433.1">
    <property type="nucleotide sequence ID" value="NZ_CP042913.1"/>
</dbReference>
<evidence type="ECO:0000313" key="2">
    <source>
        <dbReference type="Proteomes" id="UP000323917"/>
    </source>
</evidence>
<sequence length="295" mass="32518">MPAEQKRRHWIPRISACALALLAITLTGCGVVLSTATVSDPQSILRAIKTAPDQVTLEIFQVRIPSEDKQLFGEVWQASDEQRLDIDLRNELISNGFRVGVINGALPDALSRSLNLQSEMPEEEINRIITGENAAPRIVRRVLQLNRREHATIQASELQDQADVFINSENGLQGRTYEQVQGVYRMEAESTPGQKVAIKLTPELQYGDLKNRYTGSDQGILLMTTSRERKVFDELKIDVDLASGEFLVLSGISDSNCSLGSAFHASKQSGAAAQKLVLIRLLQVPRSEILADAAL</sequence>